<comment type="caution">
    <text evidence="1">The sequence shown here is derived from an EMBL/GenBank/DDBJ whole genome shotgun (WGS) entry which is preliminary data.</text>
</comment>
<protein>
    <submittedName>
        <fullName evidence="1">Uncharacterized protein</fullName>
    </submittedName>
</protein>
<organism evidence="1 2">
    <name type="scientific">Cellulomonas rhizosphaerae</name>
    <dbReference type="NCBI Taxonomy" id="2293719"/>
    <lineage>
        <taxon>Bacteria</taxon>
        <taxon>Bacillati</taxon>
        <taxon>Actinomycetota</taxon>
        <taxon>Actinomycetes</taxon>
        <taxon>Micrococcales</taxon>
        <taxon>Cellulomonadaceae</taxon>
        <taxon>Cellulomonas</taxon>
    </lineage>
</organism>
<sequence>MAAVARAVGYALCFCTDGHHEEPEREGFRANRADVESGLPYAHPSAGPVHLVQSTLIVTAVDVADPALAAHRRDLIAKFASTYGLLDPDGAEVTGCEHRAVEICERCTSVVAS</sequence>
<keyword evidence="2" id="KW-1185">Reference proteome</keyword>
<dbReference type="AlphaFoldDB" id="A0A413RJI2"/>
<name>A0A413RJI2_9CELL</name>
<dbReference type="EMBL" id="QWKP01000211">
    <property type="protein sequence ID" value="RHA38684.1"/>
    <property type="molecule type" value="Genomic_DNA"/>
</dbReference>
<reference evidence="1 2" key="1">
    <citation type="submission" date="2018-08" db="EMBL/GenBank/DDBJ databases">
        <title>Cellulomonas rhizosphaerae sp. nov., a novel actinomycete isolated from soil.</title>
        <authorList>
            <person name="Tian Y."/>
        </authorList>
    </citation>
    <scope>NUCLEOTIDE SEQUENCE [LARGE SCALE GENOMIC DNA]</scope>
    <source>
        <strain evidence="1 2">NEAU-TCZ24</strain>
    </source>
</reference>
<evidence type="ECO:0000313" key="2">
    <source>
        <dbReference type="Proteomes" id="UP000283374"/>
    </source>
</evidence>
<gene>
    <name evidence="1" type="ORF">D1825_13195</name>
</gene>
<proteinExistence type="predicted"/>
<evidence type="ECO:0000313" key="1">
    <source>
        <dbReference type="EMBL" id="RHA38684.1"/>
    </source>
</evidence>
<dbReference type="Proteomes" id="UP000283374">
    <property type="component" value="Unassembled WGS sequence"/>
</dbReference>
<accession>A0A413RJI2</accession>